<proteinExistence type="predicted"/>
<dbReference type="EMBL" id="AYYE01001148">
    <property type="protein sequence ID" value="ETK06653.1"/>
    <property type="molecule type" value="Genomic_DNA"/>
</dbReference>
<reference evidence="1 2" key="1">
    <citation type="submission" date="2013-11" db="EMBL/GenBank/DDBJ databases">
        <title>Single cell genomics of uncultured Tannerella BU063 (oral taxon 286).</title>
        <authorList>
            <person name="Beall C.J."/>
            <person name="Campbell A.G."/>
            <person name="Griffen A.L."/>
            <person name="Podar M."/>
            <person name="Leys E.J."/>
        </authorList>
    </citation>
    <scope>NUCLEOTIDE SEQUENCE [LARGE SCALE GENOMIC DNA]</scope>
    <source>
        <strain evidence="1">Cell 1/3</strain>
    </source>
</reference>
<organism evidence="1 2">
    <name type="scientific">Tannerella sp. oral taxon BU063 isolate Cell 1/3</name>
    <dbReference type="NCBI Taxonomy" id="1411022"/>
    <lineage>
        <taxon>Bacteria</taxon>
        <taxon>Pseudomonadati</taxon>
        <taxon>Bacteroidota</taxon>
        <taxon>Bacteroidia</taxon>
        <taxon>Bacteroidales</taxon>
        <taxon>Tannerellaceae</taxon>
        <taxon>Tannerella</taxon>
    </lineage>
</organism>
<gene>
    <name evidence="1" type="ORF">T230_11205</name>
</gene>
<name>W2CI01_9BACT</name>
<accession>W2CI01</accession>
<sequence>METEKMSREDLVMRAKRLDRYCELLIEQCDNWLAAPDYEYKETLWGQRGGGTETGRTLESKVEMKRGEGRQTIHF</sequence>
<comment type="caution">
    <text evidence="1">The sequence shown here is derived from an EMBL/GenBank/DDBJ whole genome shotgun (WGS) entry which is preliminary data.</text>
</comment>
<evidence type="ECO:0000313" key="1">
    <source>
        <dbReference type="EMBL" id="ETK06653.1"/>
    </source>
</evidence>
<protein>
    <submittedName>
        <fullName evidence="1">Uncharacterized protein</fullName>
    </submittedName>
</protein>
<dbReference type="Proteomes" id="UP000034982">
    <property type="component" value="Unassembled WGS sequence"/>
</dbReference>
<dbReference type="PATRIC" id="fig|1411022.3.peg.1342"/>
<evidence type="ECO:0000313" key="2">
    <source>
        <dbReference type="Proteomes" id="UP000034982"/>
    </source>
</evidence>
<dbReference type="AlphaFoldDB" id="W2CI01"/>